<reference evidence="4 5" key="1">
    <citation type="submission" date="2025-04" db="UniProtKB">
        <authorList>
            <consortium name="RefSeq"/>
        </authorList>
    </citation>
    <scope>IDENTIFICATION</scope>
</reference>
<dbReference type="Gene3D" id="2.170.300.10">
    <property type="entry name" value="Tie2 ligand-binding domain superfamily"/>
    <property type="match status" value="1"/>
</dbReference>
<evidence type="ECO:0000256" key="1">
    <source>
        <dbReference type="SAM" id="Phobius"/>
    </source>
</evidence>
<feature type="transmembrane region" description="Helical" evidence="1">
    <location>
        <begin position="554"/>
        <end position="574"/>
    </location>
</feature>
<feature type="domain" description="EGF-like" evidence="2">
    <location>
        <begin position="403"/>
        <end position="444"/>
    </location>
</feature>
<feature type="domain" description="EGF-like" evidence="2">
    <location>
        <begin position="365"/>
        <end position="398"/>
    </location>
</feature>
<keyword evidence="1" id="KW-1133">Transmembrane helix</keyword>
<sequence length="587" mass="64639">MYLVSVCRPSCLAVLRYCIVISIRLKSSSQSQPHYWTMGFFILLSHDSLQLDSCTNDHYGPDCRFQCKCKTGCSASGECQTDGVCKNGYFGYLCQFRDLAFLKTEQDMPILTDNDDQTCVSDDTLNRATVSMVTGRFSYFRLVIKEAMHKSLDTISFVLKNADEKVSCERETYNVTIVAHIKDYYCSTATDVTSLEVVGAGVSSLCTVNIGGGRNLAIKSKFSLSSVSSYPQTNGEAGVDGFYPTDPTFDSETCFYANGSEDTYDFLVLFKMPVLIDYFILINRRETDSVKYLANLEIITYDAYNGTVMRYTQVGDPSQGNGVYTIKHSSKNVPISMFRLENKTLLQFCEIEAYGECQYGCYGLDCTKICSDKCTDVACELNGRCRECNDGYFGDTCDQACGRCAKNRFCLKLNGSCFDGCQPGFYPPVCKKECVAGMYGLDCSTPCNSNCPRDCTKDMGQCSKCLAGKYGSNCELDCSPHCVDKSCDAMTGHCTSGCTKGFWDSTCTTSCSNCLEGECDQLNLNCTKGCVEGYEGADCSKALSSSDESLINTYYILIAASCISAVFLLTGLLLRMKPTPVPLIDEH</sequence>
<protein>
    <submittedName>
        <fullName evidence="4 5">Cell death abnormality protein 1-like</fullName>
    </submittedName>
</protein>
<feature type="domain" description="EGF-like" evidence="2">
    <location>
        <begin position="446"/>
        <end position="475"/>
    </location>
</feature>
<organism evidence="3 5">
    <name type="scientific">Biomphalaria glabrata</name>
    <name type="common">Bloodfluke planorb</name>
    <name type="synonym">Freshwater snail</name>
    <dbReference type="NCBI Taxonomy" id="6526"/>
    <lineage>
        <taxon>Eukaryota</taxon>
        <taxon>Metazoa</taxon>
        <taxon>Spiralia</taxon>
        <taxon>Lophotrochozoa</taxon>
        <taxon>Mollusca</taxon>
        <taxon>Gastropoda</taxon>
        <taxon>Heterobranchia</taxon>
        <taxon>Euthyneura</taxon>
        <taxon>Panpulmonata</taxon>
        <taxon>Hygrophila</taxon>
        <taxon>Lymnaeoidea</taxon>
        <taxon>Planorbidae</taxon>
        <taxon>Biomphalaria</taxon>
    </lineage>
</organism>
<dbReference type="PANTHER" id="PTHR24035:SF109">
    <property type="entry name" value="PROTEIN DRAPER"/>
    <property type="match status" value="1"/>
</dbReference>
<dbReference type="OrthoDB" id="10252017at2759"/>
<dbReference type="GeneID" id="106069998"/>
<dbReference type="InterPro" id="IPR052108">
    <property type="entry name" value="MEGF/SIB"/>
</dbReference>
<accession>A0A9U8EF74</accession>
<dbReference type="RefSeq" id="XP_013085252.2">
    <property type="nucleotide sequence ID" value="XM_013229798.2"/>
</dbReference>
<name>A0A9U8EF74_BIOGL</name>
<keyword evidence="1" id="KW-0472">Membrane</keyword>
<evidence type="ECO:0000259" key="2">
    <source>
        <dbReference type="SMART" id="SM00181"/>
    </source>
</evidence>
<keyword evidence="3" id="KW-1185">Reference proteome</keyword>
<dbReference type="Proteomes" id="UP001165740">
    <property type="component" value="Chromosome 16"/>
</dbReference>
<feature type="domain" description="EGF-like" evidence="2">
    <location>
        <begin position="510"/>
        <end position="540"/>
    </location>
</feature>
<dbReference type="RefSeq" id="XP_013085251.2">
    <property type="nucleotide sequence ID" value="XM_013229797.2"/>
</dbReference>
<dbReference type="Gene3D" id="2.60.120.260">
    <property type="entry name" value="Galactose-binding domain-like"/>
    <property type="match status" value="1"/>
</dbReference>
<keyword evidence="1" id="KW-0812">Transmembrane</keyword>
<dbReference type="RefSeq" id="XP_013085253.2">
    <property type="nucleotide sequence ID" value="XM_013229799.2"/>
</dbReference>
<proteinExistence type="predicted"/>
<evidence type="ECO:0000313" key="4">
    <source>
        <dbReference type="RefSeq" id="XP_013085251.2"/>
    </source>
</evidence>
<gene>
    <name evidence="4 5 6" type="primary">LOC106069998</name>
</gene>
<dbReference type="AlphaFoldDB" id="A0A9U8EF74"/>
<dbReference type="InterPro" id="IPR000742">
    <property type="entry name" value="EGF"/>
</dbReference>
<evidence type="ECO:0000313" key="5">
    <source>
        <dbReference type="RefSeq" id="XP_013085252.2"/>
    </source>
</evidence>
<evidence type="ECO:0000313" key="3">
    <source>
        <dbReference type="Proteomes" id="UP001165740"/>
    </source>
</evidence>
<evidence type="ECO:0000313" key="6">
    <source>
        <dbReference type="RefSeq" id="XP_013085253.2"/>
    </source>
</evidence>
<dbReference type="KEGG" id="bgt:106069998"/>
<dbReference type="SMART" id="SM00181">
    <property type="entry name" value="EGF"/>
    <property type="match status" value="4"/>
</dbReference>
<dbReference type="PANTHER" id="PTHR24035">
    <property type="entry name" value="MULTIPLE EPIDERMAL GROWTH FACTOR-LIKE DOMAINS PROTEIN"/>
    <property type="match status" value="1"/>
</dbReference>